<dbReference type="RefSeq" id="WP_136781182.1">
    <property type="nucleotide sequence ID" value="NZ_SWCO01000002.1"/>
</dbReference>
<sequence length="388" mass="42428">MSLALFIRHFAQRALLHIAKHRSSSTLSKSFALAVFKGVVISTLSVNAYASEEEPPMEVKVVVVSMFEIGDDEGDAPGEFQLWKARQKLTTKYPLPHGFHDVYANTETGVIGIVTGMGIARASAAIMALGLDPRFDLSKAYWLVAGIAGVDPADNTIGSAIWTDYVVDGDLAHHIDAREIPSTWRTGYFPLFTHAPYENAEQVDVNNSPNGEVYALNLPLAKWAYSLTKDTKLLNNDAMNLLRAKYTHSPNARTLPNVSMGAHLSASTFWHGEKLNSWANDWVAYWTQGKGNFVTSGMEDSATLQSLTYLDNAGLVDKQRLMILRTASNFTMQPPSLSAAQNLKLESSGEGYAAMGAAIEAAYNVGSRVTNYIVQNWDSTKDSIPVTE</sequence>
<dbReference type="AlphaFoldDB" id="A0A4U0ZCU3"/>
<name>A0A4U0ZCU3_9ALTE</name>
<dbReference type="PANTHER" id="PTHR38643">
    <property type="entry name" value="PURINE NUCLEOSIDE PERMEASE C285.05-RELATED"/>
    <property type="match status" value="1"/>
</dbReference>
<protein>
    <submittedName>
        <fullName evidence="1">Purine nucleoside permease</fullName>
    </submittedName>
</protein>
<organism evidence="1 2">
    <name type="scientific">Alteromonas portus</name>
    <dbReference type="NCBI Taxonomy" id="2565549"/>
    <lineage>
        <taxon>Bacteria</taxon>
        <taxon>Pseudomonadati</taxon>
        <taxon>Pseudomonadota</taxon>
        <taxon>Gammaproteobacteria</taxon>
        <taxon>Alteromonadales</taxon>
        <taxon>Alteromonadaceae</taxon>
        <taxon>Alteromonas/Salinimonas group</taxon>
        <taxon>Alteromonas</taxon>
    </lineage>
</organism>
<reference evidence="1 2" key="1">
    <citation type="submission" date="2019-04" db="EMBL/GenBank/DDBJ databases">
        <title>Alteromonas portus sp. nov., an alginate lyase-excreting marine bacterium.</title>
        <authorList>
            <person name="Huang H."/>
            <person name="Mo K."/>
            <person name="Bao S."/>
        </authorList>
    </citation>
    <scope>NUCLEOTIDE SEQUENCE [LARGE SCALE GENOMIC DNA]</scope>
    <source>
        <strain evidence="1 2">HB161718</strain>
    </source>
</reference>
<keyword evidence="2" id="KW-1185">Reference proteome</keyword>
<dbReference type="EMBL" id="SWCO01000002">
    <property type="protein sequence ID" value="TKB04151.1"/>
    <property type="molecule type" value="Genomic_DNA"/>
</dbReference>
<dbReference type="Pfam" id="PF06516">
    <property type="entry name" value="NUP"/>
    <property type="match status" value="1"/>
</dbReference>
<evidence type="ECO:0000313" key="2">
    <source>
        <dbReference type="Proteomes" id="UP000305471"/>
    </source>
</evidence>
<comment type="caution">
    <text evidence="1">The sequence shown here is derived from an EMBL/GenBank/DDBJ whole genome shotgun (WGS) entry which is preliminary data.</text>
</comment>
<evidence type="ECO:0000313" key="1">
    <source>
        <dbReference type="EMBL" id="TKB04151.1"/>
    </source>
</evidence>
<dbReference type="OrthoDB" id="109937at2"/>
<accession>A0A4U0ZCU3</accession>
<gene>
    <name evidence="1" type="ORF">E5672_04910</name>
</gene>
<dbReference type="InterPro" id="IPR009486">
    <property type="entry name" value="Pur_nuclsid_perm"/>
</dbReference>
<dbReference type="Proteomes" id="UP000305471">
    <property type="component" value="Unassembled WGS sequence"/>
</dbReference>
<dbReference type="GO" id="GO:0055085">
    <property type="term" value="P:transmembrane transport"/>
    <property type="evidence" value="ECO:0007669"/>
    <property type="project" value="InterPro"/>
</dbReference>
<dbReference type="PANTHER" id="PTHR38643:SF1">
    <property type="entry name" value="PURINE NUCLEOSIDE PERMEASE C285.05-RELATED"/>
    <property type="match status" value="1"/>
</dbReference>
<proteinExistence type="predicted"/>
<dbReference type="PIRSF" id="PIRSF013171">
    <property type="entry name" value="Pur_nuclsid_perm"/>
    <property type="match status" value="1"/>
</dbReference>